<proteinExistence type="predicted"/>
<sequence>PEALFCPYGLPLGSPRAGATLLTRPASFVPHGAGRGAPVVFALCAHPIPKRRGCFSHCGLFKPPAHSLKKKKVLYQLLVNTDNRLF</sequence>
<dbReference type="AlphaFoldDB" id="A0A8B9X0Q3"/>
<evidence type="ECO:0000313" key="2">
    <source>
        <dbReference type="Proteomes" id="UP000694520"/>
    </source>
</evidence>
<accession>A0A8B9X0Q3</accession>
<dbReference type="Ensembl" id="ENSBGRT00000016566.1">
    <property type="protein sequence ID" value="ENSBGRP00000014390.1"/>
    <property type="gene ID" value="ENSBGRG00000009036.1"/>
</dbReference>
<dbReference type="Proteomes" id="UP000694520">
    <property type="component" value="Chromosome 5"/>
</dbReference>
<evidence type="ECO:0000313" key="1">
    <source>
        <dbReference type="Ensembl" id="ENSBGRP00000014390.1"/>
    </source>
</evidence>
<dbReference type="GeneTree" id="ENSGT01140000282801"/>
<keyword evidence="2" id="KW-1185">Reference proteome</keyword>
<protein>
    <submittedName>
        <fullName evidence="1">Uncharacterized protein</fullName>
    </submittedName>
</protein>
<organism evidence="1 2">
    <name type="scientific">Bos mutus grunniens</name>
    <name type="common">Wild yak</name>
    <name type="synonym">Bos grunniens</name>
    <dbReference type="NCBI Taxonomy" id="30521"/>
    <lineage>
        <taxon>Eukaryota</taxon>
        <taxon>Metazoa</taxon>
        <taxon>Chordata</taxon>
        <taxon>Craniata</taxon>
        <taxon>Vertebrata</taxon>
        <taxon>Euteleostomi</taxon>
        <taxon>Mammalia</taxon>
        <taxon>Eutheria</taxon>
        <taxon>Laurasiatheria</taxon>
        <taxon>Artiodactyla</taxon>
        <taxon>Ruminantia</taxon>
        <taxon>Pecora</taxon>
        <taxon>Bovidae</taxon>
        <taxon>Bovinae</taxon>
        <taxon>Bos</taxon>
    </lineage>
</organism>
<name>A0A8B9X0Q3_BOSMU</name>
<reference evidence="1" key="3">
    <citation type="submission" date="2025-09" db="UniProtKB">
        <authorList>
            <consortium name="Ensembl"/>
        </authorList>
    </citation>
    <scope>IDENTIFICATION</scope>
</reference>
<reference evidence="1" key="1">
    <citation type="submission" date="2019-05" db="EMBL/GenBank/DDBJ databases">
        <authorList>
            <person name="Zhang S."/>
            <person name="Liu J."/>
        </authorList>
    </citation>
    <scope>NUCLEOTIDE SEQUENCE [LARGE SCALE GENOMIC DNA]</scope>
</reference>
<reference evidence="1" key="2">
    <citation type="submission" date="2025-08" db="UniProtKB">
        <authorList>
            <consortium name="Ensembl"/>
        </authorList>
    </citation>
    <scope>IDENTIFICATION</scope>
</reference>